<protein>
    <submittedName>
        <fullName evidence="3">Gfo/Idh/MocA family protein</fullName>
    </submittedName>
</protein>
<reference evidence="4" key="1">
    <citation type="journal article" date="2019" name="Int. J. Syst. Evol. Microbiol.">
        <title>The Global Catalogue of Microorganisms (GCM) 10K type strain sequencing project: providing services to taxonomists for standard genome sequencing and annotation.</title>
        <authorList>
            <consortium name="The Broad Institute Genomics Platform"/>
            <consortium name="The Broad Institute Genome Sequencing Center for Infectious Disease"/>
            <person name="Wu L."/>
            <person name="Ma J."/>
        </authorList>
    </citation>
    <scope>NUCLEOTIDE SEQUENCE [LARGE SCALE GENOMIC DNA]</scope>
    <source>
        <strain evidence="4">IBRC-M 10813</strain>
    </source>
</reference>
<evidence type="ECO:0000259" key="2">
    <source>
        <dbReference type="Pfam" id="PF22725"/>
    </source>
</evidence>
<dbReference type="Pfam" id="PF01408">
    <property type="entry name" value="GFO_IDH_MocA"/>
    <property type="match status" value="1"/>
</dbReference>
<comment type="caution">
    <text evidence="3">The sequence shown here is derived from an EMBL/GenBank/DDBJ whole genome shotgun (WGS) entry which is preliminary data.</text>
</comment>
<dbReference type="RefSeq" id="WP_380705212.1">
    <property type="nucleotide sequence ID" value="NZ_JBHSAP010000015.1"/>
</dbReference>
<dbReference type="InterPro" id="IPR000683">
    <property type="entry name" value="Gfo/Idh/MocA-like_OxRdtase_N"/>
</dbReference>
<dbReference type="Pfam" id="PF22725">
    <property type="entry name" value="GFO_IDH_MocA_C3"/>
    <property type="match status" value="1"/>
</dbReference>
<accession>A0ABV8JHZ5</accession>
<dbReference type="PANTHER" id="PTHR43249">
    <property type="entry name" value="UDP-N-ACETYL-2-AMINO-2-DEOXY-D-GLUCURONATE OXIDASE"/>
    <property type="match status" value="1"/>
</dbReference>
<gene>
    <name evidence="3" type="ORF">ACFOUO_11350</name>
</gene>
<evidence type="ECO:0000313" key="3">
    <source>
        <dbReference type="EMBL" id="MFC4077395.1"/>
    </source>
</evidence>
<evidence type="ECO:0000259" key="1">
    <source>
        <dbReference type="Pfam" id="PF01408"/>
    </source>
</evidence>
<dbReference type="EMBL" id="JBHSAP010000015">
    <property type="protein sequence ID" value="MFC4077395.1"/>
    <property type="molecule type" value="Genomic_DNA"/>
</dbReference>
<dbReference type="Gene3D" id="3.40.50.720">
    <property type="entry name" value="NAD(P)-binding Rossmann-like Domain"/>
    <property type="match status" value="1"/>
</dbReference>
<organism evidence="3 4">
    <name type="scientific">Salinithrix halophila</name>
    <dbReference type="NCBI Taxonomy" id="1485204"/>
    <lineage>
        <taxon>Bacteria</taxon>
        <taxon>Bacillati</taxon>
        <taxon>Bacillota</taxon>
        <taxon>Bacilli</taxon>
        <taxon>Bacillales</taxon>
        <taxon>Thermoactinomycetaceae</taxon>
        <taxon>Salinithrix</taxon>
    </lineage>
</organism>
<dbReference type="InterPro" id="IPR036291">
    <property type="entry name" value="NAD(P)-bd_dom_sf"/>
</dbReference>
<keyword evidence="4" id="KW-1185">Reference proteome</keyword>
<feature type="domain" description="Gfo/Idh/MocA-like oxidoreductase N-terminal" evidence="1">
    <location>
        <begin position="2"/>
        <end position="118"/>
    </location>
</feature>
<name>A0ABV8JHZ5_9BACL</name>
<dbReference type="Gene3D" id="3.30.360.10">
    <property type="entry name" value="Dihydrodipicolinate Reductase, domain 2"/>
    <property type="match status" value="1"/>
</dbReference>
<dbReference type="PANTHER" id="PTHR43249:SF1">
    <property type="entry name" value="D-GLUCOSIDE 3-DEHYDROGENASE"/>
    <property type="match status" value="1"/>
</dbReference>
<evidence type="ECO:0000313" key="4">
    <source>
        <dbReference type="Proteomes" id="UP001595843"/>
    </source>
</evidence>
<proteinExistence type="predicted"/>
<dbReference type="Proteomes" id="UP001595843">
    <property type="component" value="Unassembled WGS sequence"/>
</dbReference>
<feature type="domain" description="GFO/IDH/MocA-like oxidoreductase" evidence="2">
    <location>
        <begin position="128"/>
        <end position="250"/>
    </location>
</feature>
<dbReference type="SUPFAM" id="SSF51735">
    <property type="entry name" value="NAD(P)-binding Rossmann-fold domains"/>
    <property type="match status" value="1"/>
</dbReference>
<dbReference type="InterPro" id="IPR052515">
    <property type="entry name" value="Gfo/Idh/MocA_Oxidoreductase"/>
</dbReference>
<dbReference type="InterPro" id="IPR055170">
    <property type="entry name" value="GFO_IDH_MocA-like_dom"/>
</dbReference>
<sequence>MIRYGIVGCGHIAKKHVEAIRAAEGAELVAVCDKDPERLAPFAVDGVAGYGDLGEMVKQADVDVINICTPSGLHPALAIQAAEAGKHVVVEKPMALTLKDADLMIRACKENGVFLSVVHPNRFRPAMEELRKRVETEAFGTLSHANATVRWNRNQEYYDQAPWRGTKAMDGGVLMNQAIHNLDLMLWMMGEVEEVSSYHATRVRDIETEDTSVSILRFKNGALGVIEAAVTLYPRNLEESLSLFGEKGTAIVGGPTANWIQAWKFADLTDSQAEETIHRIHEEPYGKPGHQRLIEDMTEAVAQGRPPVVSGMDGYRALALVIACQQSAERGRPVRMEELERNPGVKA</sequence>
<dbReference type="SUPFAM" id="SSF55347">
    <property type="entry name" value="Glyceraldehyde-3-phosphate dehydrogenase-like, C-terminal domain"/>
    <property type="match status" value="1"/>
</dbReference>